<feature type="binding site" evidence="11">
    <location>
        <position position="277"/>
    </location>
    <ligand>
        <name>Zn(2+)</name>
        <dbReference type="ChEBI" id="CHEBI:29105"/>
    </ligand>
</feature>
<evidence type="ECO:0000256" key="7">
    <source>
        <dbReference type="ARBA" id="ARBA00023235"/>
    </source>
</evidence>
<keyword evidence="6 11" id="KW-0862">Zinc</keyword>
<evidence type="ECO:0000259" key="14">
    <source>
        <dbReference type="Pfam" id="PF20511"/>
    </source>
</evidence>
<dbReference type="InterPro" id="IPR001250">
    <property type="entry name" value="Man6P_Isoase-1"/>
</dbReference>
<evidence type="ECO:0000256" key="11">
    <source>
        <dbReference type="PIRSR" id="PIRSR001480-2"/>
    </source>
</evidence>
<dbReference type="InterPro" id="IPR011051">
    <property type="entry name" value="RmlC_Cupin_sf"/>
</dbReference>
<sequence length="425" mass="46497">MSSEKPPFLVLSPALQTYAWGKRGSQSEACSLKASADPDFVIDANQTYAELWMGTHKKGPSVIRHPQPLAGTLLSDWLKMNQWALGEVVATEFGGELPFLFKVLSVNQALSIQAHPDKTRAGELHSRAPDKYPDANHKPEMVIALREFEGMCGFRPFSEIQSWVVAVPELQQVLGDKVTEAVATLGEDASPEDQLSVLRLAFSSLMSADPVAVRGQLEALVKRVRAISSSSLSREEQLVCQLDQLYPGDVGCFCLFFLNVVPLSRGGSLFLPANEPHCYLSGDVVECMACSDNVVRAGLTPKFKDKDTLCDMLTYTSSTPDRFRVAPQKDKQSEFSEIYDPPIPEFAVARVSVPAGAGDFSLPPLQGPSILLVVEGEASLSAGELSYDARRGVVLFVSAQTEVKFSPVDRDQQILMYRAYCQLQS</sequence>
<dbReference type="EMBL" id="CASHTH010000294">
    <property type="protein sequence ID" value="CAI7997138.1"/>
    <property type="molecule type" value="Genomic_DNA"/>
</dbReference>
<dbReference type="Proteomes" id="UP001174909">
    <property type="component" value="Unassembled WGS sequence"/>
</dbReference>
<dbReference type="FunFam" id="2.60.120.10:FF:000044">
    <property type="entry name" value="Mannose-6-phosphate isomerase"/>
    <property type="match status" value="1"/>
</dbReference>
<evidence type="ECO:0000256" key="4">
    <source>
        <dbReference type="ARBA" id="ARBA00011956"/>
    </source>
</evidence>
<evidence type="ECO:0000256" key="3">
    <source>
        <dbReference type="ARBA" id="ARBA00010772"/>
    </source>
</evidence>
<evidence type="ECO:0000259" key="15">
    <source>
        <dbReference type="Pfam" id="PF20512"/>
    </source>
</evidence>
<dbReference type="NCBIfam" id="TIGR00218">
    <property type="entry name" value="manA"/>
    <property type="match status" value="1"/>
</dbReference>
<dbReference type="GO" id="GO:0005829">
    <property type="term" value="C:cytosol"/>
    <property type="evidence" value="ECO:0007669"/>
    <property type="project" value="TreeGrafter"/>
</dbReference>
<dbReference type="GO" id="GO:0009298">
    <property type="term" value="P:GDP-mannose biosynthetic process"/>
    <property type="evidence" value="ECO:0007669"/>
    <property type="project" value="InterPro"/>
</dbReference>
<dbReference type="PANTHER" id="PTHR10309">
    <property type="entry name" value="MANNOSE-6-PHOSPHATE ISOMERASE"/>
    <property type="match status" value="1"/>
</dbReference>
<dbReference type="AlphaFoldDB" id="A0AA35W685"/>
<keyword evidence="17" id="KW-1185">Reference proteome</keyword>
<dbReference type="CDD" id="cd07011">
    <property type="entry name" value="cupin_PMI_type_I_N"/>
    <property type="match status" value="1"/>
</dbReference>
<dbReference type="InterPro" id="IPR046457">
    <property type="entry name" value="PMI_typeI_cat"/>
</dbReference>
<feature type="active site" evidence="10">
    <location>
        <position position="296"/>
    </location>
</feature>
<comment type="similarity">
    <text evidence="3 12">Belongs to the mannose-6-phosphate isomerase type 1 family.</text>
</comment>
<evidence type="ECO:0000256" key="2">
    <source>
        <dbReference type="ARBA" id="ARBA00004666"/>
    </source>
</evidence>
<feature type="domain" description="Phosphomannose isomerase type I helical insertion" evidence="15">
    <location>
        <begin position="174"/>
        <end position="258"/>
    </location>
</feature>
<protein>
    <recommendedName>
        <fullName evidence="4">mannose-6-phosphate isomerase</fullName>
        <ecNumber evidence="4">5.3.1.8</ecNumber>
    </recommendedName>
    <alternativeName>
        <fullName evidence="8">Phosphohexomutase</fullName>
    </alternativeName>
    <alternativeName>
        <fullName evidence="9">Phosphomannose isomerase</fullName>
    </alternativeName>
</protein>
<dbReference type="InterPro" id="IPR014710">
    <property type="entry name" value="RmlC-like_jellyroll"/>
</dbReference>
<feature type="domain" description="Phosphomannose isomerase type I C-terminal" evidence="13">
    <location>
        <begin position="336"/>
        <end position="383"/>
    </location>
</feature>
<feature type="binding site" evidence="11">
    <location>
        <position position="115"/>
    </location>
    <ligand>
        <name>Zn(2+)</name>
        <dbReference type="ChEBI" id="CHEBI:29105"/>
    </ligand>
</feature>
<dbReference type="GO" id="GO:0008270">
    <property type="term" value="F:zinc ion binding"/>
    <property type="evidence" value="ECO:0007669"/>
    <property type="project" value="InterPro"/>
</dbReference>
<dbReference type="Pfam" id="PF20512">
    <property type="entry name" value="PMI_typeI_hel"/>
    <property type="match status" value="1"/>
</dbReference>
<feature type="binding site" evidence="11">
    <location>
        <position position="140"/>
    </location>
    <ligand>
        <name>Zn(2+)</name>
        <dbReference type="ChEBI" id="CHEBI:29105"/>
    </ligand>
</feature>
<evidence type="ECO:0000256" key="9">
    <source>
        <dbReference type="ARBA" id="ARBA00030762"/>
    </source>
</evidence>
<evidence type="ECO:0000256" key="6">
    <source>
        <dbReference type="ARBA" id="ARBA00022833"/>
    </source>
</evidence>
<feature type="binding site" evidence="11">
    <location>
        <position position="113"/>
    </location>
    <ligand>
        <name>Zn(2+)</name>
        <dbReference type="ChEBI" id="CHEBI:29105"/>
    </ligand>
</feature>
<proteinExistence type="inferred from homology"/>
<dbReference type="InterPro" id="IPR046456">
    <property type="entry name" value="PMI_typeI_C"/>
</dbReference>
<evidence type="ECO:0000313" key="16">
    <source>
        <dbReference type="EMBL" id="CAI7997138.1"/>
    </source>
</evidence>
<dbReference type="PIRSF" id="PIRSF001480">
    <property type="entry name" value="Mannose-6-phosphate_isomerase"/>
    <property type="match status" value="1"/>
</dbReference>
<evidence type="ECO:0000256" key="1">
    <source>
        <dbReference type="ARBA" id="ARBA00000757"/>
    </source>
</evidence>
<accession>A0AA35W685</accession>
<dbReference type="Pfam" id="PF01238">
    <property type="entry name" value="PMI_typeI_C"/>
    <property type="match status" value="1"/>
</dbReference>
<dbReference type="PROSITE" id="PS00965">
    <property type="entry name" value="PMI_I_1"/>
    <property type="match status" value="1"/>
</dbReference>
<keyword evidence="7 16" id="KW-0413">Isomerase</keyword>
<dbReference type="InterPro" id="IPR046458">
    <property type="entry name" value="PMI_typeI_hel"/>
</dbReference>
<dbReference type="PRINTS" id="PR00714">
    <property type="entry name" value="MAN6PISMRASE"/>
</dbReference>
<dbReference type="SUPFAM" id="SSF51182">
    <property type="entry name" value="RmlC-like cupins"/>
    <property type="match status" value="1"/>
</dbReference>
<evidence type="ECO:0000256" key="12">
    <source>
        <dbReference type="RuleBase" id="RU004189"/>
    </source>
</evidence>
<evidence type="ECO:0000259" key="13">
    <source>
        <dbReference type="Pfam" id="PF01238"/>
    </source>
</evidence>
<dbReference type="InterPro" id="IPR016305">
    <property type="entry name" value="Mannose-6-P_Isomerase"/>
</dbReference>
<dbReference type="Gene3D" id="2.60.120.10">
    <property type="entry name" value="Jelly Rolls"/>
    <property type="match status" value="2"/>
</dbReference>
<dbReference type="EC" id="5.3.1.8" evidence="4"/>
<comment type="cofactor">
    <cofactor evidence="11">
        <name>Zn(2+)</name>
        <dbReference type="ChEBI" id="CHEBI:29105"/>
    </cofactor>
    <text evidence="11">Binds 1 zinc ion per subunit.</text>
</comment>
<reference evidence="16" key="1">
    <citation type="submission" date="2023-03" db="EMBL/GenBank/DDBJ databases">
        <authorList>
            <person name="Steffen K."/>
            <person name="Cardenas P."/>
        </authorList>
    </citation>
    <scope>NUCLEOTIDE SEQUENCE</scope>
</reference>
<evidence type="ECO:0000256" key="8">
    <source>
        <dbReference type="ARBA" id="ARBA00029741"/>
    </source>
</evidence>
<organism evidence="16 17">
    <name type="scientific">Geodia barretti</name>
    <name type="common">Barrett's horny sponge</name>
    <dbReference type="NCBI Taxonomy" id="519541"/>
    <lineage>
        <taxon>Eukaryota</taxon>
        <taxon>Metazoa</taxon>
        <taxon>Porifera</taxon>
        <taxon>Demospongiae</taxon>
        <taxon>Heteroscleromorpha</taxon>
        <taxon>Tetractinellida</taxon>
        <taxon>Astrophorina</taxon>
        <taxon>Geodiidae</taxon>
        <taxon>Geodia</taxon>
    </lineage>
</organism>
<dbReference type="GO" id="GO:0005975">
    <property type="term" value="P:carbohydrate metabolic process"/>
    <property type="evidence" value="ECO:0007669"/>
    <property type="project" value="InterPro"/>
</dbReference>
<evidence type="ECO:0000256" key="5">
    <source>
        <dbReference type="ARBA" id="ARBA00022723"/>
    </source>
</evidence>
<evidence type="ECO:0000256" key="10">
    <source>
        <dbReference type="PIRSR" id="PIRSR001480-1"/>
    </source>
</evidence>
<name>A0AA35W685_GEOBA</name>
<comment type="catalytic activity">
    <reaction evidence="1">
        <text>D-mannose 6-phosphate = D-fructose 6-phosphate</text>
        <dbReference type="Rhea" id="RHEA:12356"/>
        <dbReference type="ChEBI" id="CHEBI:58735"/>
        <dbReference type="ChEBI" id="CHEBI:61527"/>
        <dbReference type="EC" id="5.3.1.8"/>
    </reaction>
</comment>
<evidence type="ECO:0000313" key="17">
    <source>
        <dbReference type="Proteomes" id="UP001174909"/>
    </source>
</evidence>
<comment type="pathway">
    <text evidence="2">Nucleotide-sugar biosynthesis; GDP-alpha-D-mannose biosynthesis; alpha-D-mannose 1-phosphate from D-fructose 6-phosphate: step 1/2.</text>
</comment>
<gene>
    <name evidence="16" type="ORF">GBAR_LOCUS2074</name>
</gene>
<feature type="domain" description="Phosphomannose isomerase type I catalytic" evidence="14">
    <location>
        <begin position="10"/>
        <end position="156"/>
    </location>
</feature>
<dbReference type="InterPro" id="IPR018050">
    <property type="entry name" value="Pmannose_isomerase-type1_CS"/>
</dbReference>
<dbReference type="GO" id="GO:0004476">
    <property type="term" value="F:mannose-6-phosphate isomerase activity"/>
    <property type="evidence" value="ECO:0007669"/>
    <property type="project" value="UniProtKB-EC"/>
</dbReference>
<dbReference type="PANTHER" id="PTHR10309:SF0">
    <property type="entry name" value="MANNOSE-6-PHOSPHATE ISOMERASE"/>
    <property type="match status" value="1"/>
</dbReference>
<comment type="caution">
    <text evidence="16">The sequence shown here is derived from an EMBL/GenBank/DDBJ whole genome shotgun (WGS) entry which is preliminary data.</text>
</comment>
<dbReference type="Pfam" id="PF20511">
    <property type="entry name" value="PMI_typeI_cat"/>
    <property type="match status" value="1"/>
</dbReference>
<dbReference type="Gene3D" id="1.10.441.10">
    <property type="entry name" value="Phosphomannose Isomerase, domain 2"/>
    <property type="match status" value="1"/>
</dbReference>
<keyword evidence="5 11" id="KW-0479">Metal-binding</keyword>